<comment type="caution">
    <text evidence="2">The sequence shown here is derived from an EMBL/GenBank/DDBJ whole genome shotgun (WGS) entry which is preliminary data.</text>
</comment>
<dbReference type="SUPFAM" id="SSF47413">
    <property type="entry name" value="lambda repressor-like DNA-binding domains"/>
    <property type="match status" value="1"/>
</dbReference>
<reference evidence="2 3" key="1">
    <citation type="submission" date="2020-10" db="EMBL/GenBank/DDBJ databases">
        <title>ChiBAC.</title>
        <authorList>
            <person name="Zenner C."/>
            <person name="Hitch T.C.A."/>
            <person name="Clavel T."/>
        </authorList>
    </citation>
    <scope>NUCLEOTIDE SEQUENCE [LARGE SCALE GENOMIC DNA]</scope>
    <source>
        <strain evidence="2 3">DSM 109015</strain>
    </source>
</reference>
<feature type="domain" description="HTH cro/C1-type" evidence="1">
    <location>
        <begin position="7"/>
        <end position="62"/>
    </location>
</feature>
<evidence type="ECO:0000313" key="2">
    <source>
        <dbReference type="EMBL" id="MBE5038405.1"/>
    </source>
</evidence>
<keyword evidence="3" id="KW-1185">Reference proteome</keyword>
<dbReference type="RefSeq" id="WP_193502540.1">
    <property type="nucleotide sequence ID" value="NZ_JADCKC010000003.1"/>
</dbReference>
<protein>
    <submittedName>
        <fullName evidence="2">Helix-turn-helix transcriptional regulator</fullName>
    </submittedName>
</protein>
<dbReference type="EMBL" id="JADCKC010000003">
    <property type="protein sequence ID" value="MBE5038405.1"/>
    <property type="molecule type" value="Genomic_DNA"/>
</dbReference>
<name>A0ABR9R5H2_9FIRM</name>
<dbReference type="PROSITE" id="PS50943">
    <property type="entry name" value="HTH_CROC1"/>
    <property type="match status" value="1"/>
</dbReference>
<evidence type="ECO:0000259" key="1">
    <source>
        <dbReference type="PROSITE" id="PS50943"/>
    </source>
</evidence>
<sequence length="110" mass="12367">MNLYQRIEALCNARGITITDLCRESGVSRSSLSDLKTGRKQSLAAQSLAKIAGYFGVSVDSLLGCESSDEMGFDDFTYALFHETKELTQENKEKLLEMARFFRDQQQKGK</sequence>
<gene>
    <name evidence="2" type="ORF">INF35_11460</name>
</gene>
<dbReference type="CDD" id="cd00093">
    <property type="entry name" value="HTH_XRE"/>
    <property type="match status" value="1"/>
</dbReference>
<dbReference type="SMART" id="SM00530">
    <property type="entry name" value="HTH_XRE"/>
    <property type="match status" value="1"/>
</dbReference>
<accession>A0ABR9R5H2</accession>
<dbReference type="Gene3D" id="1.10.260.40">
    <property type="entry name" value="lambda repressor-like DNA-binding domains"/>
    <property type="match status" value="1"/>
</dbReference>
<dbReference type="InterPro" id="IPR001387">
    <property type="entry name" value="Cro/C1-type_HTH"/>
</dbReference>
<organism evidence="2 3">
    <name type="scientific">Gemmiger gallinarum</name>
    <dbReference type="NCBI Taxonomy" id="2779354"/>
    <lineage>
        <taxon>Bacteria</taxon>
        <taxon>Bacillati</taxon>
        <taxon>Bacillota</taxon>
        <taxon>Clostridia</taxon>
        <taxon>Eubacteriales</taxon>
        <taxon>Gemmiger</taxon>
    </lineage>
</organism>
<proteinExistence type="predicted"/>
<dbReference type="InterPro" id="IPR010982">
    <property type="entry name" value="Lambda_DNA-bd_dom_sf"/>
</dbReference>
<dbReference type="Pfam" id="PF13443">
    <property type="entry name" value="HTH_26"/>
    <property type="match status" value="1"/>
</dbReference>
<evidence type="ECO:0000313" key="3">
    <source>
        <dbReference type="Proteomes" id="UP000768567"/>
    </source>
</evidence>
<dbReference type="Proteomes" id="UP000768567">
    <property type="component" value="Unassembled WGS sequence"/>
</dbReference>